<gene>
    <name evidence="3" type="ORF">OE059_03420</name>
</gene>
<dbReference type="EMBL" id="CP109617">
    <property type="protein sequence ID" value="WED55921.1"/>
    <property type="molecule type" value="Genomic_DNA"/>
</dbReference>
<dbReference type="CDD" id="cd03801">
    <property type="entry name" value="GT4_PimA-like"/>
    <property type="match status" value="1"/>
</dbReference>
<evidence type="ECO:0000256" key="1">
    <source>
        <dbReference type="SAM" id="Coils"/>
    </source>
</evidence>
<feature type="domain" description="Glycosyltransferase subfamily 4-like N-terminal" evidence="2">
    <location>
        <begin position="13"/>
        <end position="155"/>
    </location>
</feature>
<name>A0ABY8B416_9BACL</name>
<dbReference type="RefSeq" id="WP_275060366.1">
    <property type="nucleotide sequence ID" value="NZ_CP109617.1"/>
</dbReference>
<dbReference type="Pfam" id="PF13439">
    <property type="entry name" value="Glyco_transf_4"/>
    <property type="match status" value="1"/>
</dbReference>
<dbReference type="Proteomes" id="UP001219957">
    <property type="component" value="Chromosome"/>
</dbReference>
<dbReference type="InterPro" id="IPR028098">
    <property type="entry name" value="Glyco_trans_4-like_N"/>
</dbReference>
<dbReference type="Gene3D" id="3.40.50.2000">
    <property type="entry name" value="Glycogen Phosphorylase B"/>
    <property type="match status" value="2"/>
</dbReference>
<dbReference type="Pfam" id="PF13692">
    <property type="entry name" value="Glyco_trans_1_4"/>
    <property type="match status" value="1"/>
</dbReference>
<evidence type="ECO:0000313" key="3">
    <source>
        <dbReference type="EMBL" id="WED55921.1"/>
    </source>
</evidence>
<sequence>MNVLLPVFFHSAMGGLHRHILSSVKVLIREGHEVTVVCKPGPFAKEVEALGGQVIRTDYSNEDVTRVIDVVVTQSFDLVYAHPFDSRQVGLAVAETHGIPFVLVIHGMYYDEIEQYHTSVSRVIAVSERIATHLVEHCPAIESKLIVIPNGVDDAFVPDVTSVSSERVTGLFTSRLDADKLFILDVFLDALEDERIKSLPIDWLIVGDGTQREKYASRYEEALEGTSQTMDWLGWVEQDDLPEVMRRADFVIAPGRSALEGMAVGKPTIAVGSKSYQGLVTPSTWQDIASTNFGGIGTKYDGYTSGRIGDAILELMDETTRRELARFSAALVDEHFRDEAAQRLLLDLLEEVRREGPKEIDLVARYPHVRYDQLHARRANRLCSWKLADREQRLEAMRNELEATKRHLDELRAIQSNQSTEISQLRSALQRLSDETE</sequence>
<organism evidence="3 4">
    <name type="scientific">Exiguobacterium profundum</name>
    <dbReference type="NCBI Taxonomy" id="307643"/>
    <lineage>
        <taxon>Bacteria</taxon>
        <taxon>Bacillati</taxon>
        <taxon>Bacillota</taxon>
        <taxon>Bacilli</taxon>
        <taxon>Bacillales</taxon>
        <taxon>Bacillales Family XII. Incertae Sedis</taxon>
        <taxon>Exiguobacterium</taxon>
    </lineage>
</organism>
<protein>
    <submittedName>
        <fullName evidence="3">Glycosyltransferase family 4 protein</fullName>
    </submittedName>
</protein>
<reference evidence="3 4" key="1">
    <citation type="submission" date="2022-10" db="EMBL/GenBank/DDBJ databases">
        <title>Complete genome sequence of Exiguobacterium profundum TSS-3 isolated from an extremely saline-alkaline spring located in Ixtapa, Chiapas-Mexico.</title>
        <authorList>
            <person name="Rincon-Rosales R."/>
            <person name="Rogel M.A."/>
            <person name="Rincon-Molina C.I."/>
            <person name="Guerrero G."/>
            <person name="Manzano-Gomez L.A."/>
            <person name="Lopez-Lopez A."/>
            <person name="Rincon Molina F.A."/>
            <person name="Martinez-Romero E."/>
        </authorList>
    </citation>
    <scope>NUCLEOTIDE SEQUENCE [LARGE SCALE GENOMIC DNA]</scope>
    <source>
        <strain evidence="3 4">TSS-3</strain>
    </source>
</reference>
<dbReference type="SUPFAM" id="SSF53756">
    <property type="entry name" value="UDP-Glycosyltransferase/glycogen phosphorylase"/>
    <property type="match status" value="1"/>
</dbReference>
<accession>A0ABY8B416</accession>
<feature type="coiled-coil region" evidence="1">
    <location>
        <begin position="387"/>
        <end position="435"/>
    </location>
</feature>
<evidence type="ECO:0000259" key="2">
    <source>
        <dbReference type="Pfam" id="PF13439"/>
    </source>
</evidence>
<keyword evidence="1" id="KW-0175">Coiled coil</keyword>
<proteinExistence type="predicted"/>
<dbReference type="PANTHER" id="PTHR12526">
    <property type="entry name" value="GLYCOSYLTRANSFERASE"/>
    <property type="match status" value="1"/>
</dbReference>
<keyword evidence="4" id="KW-1185">Reference proteome</keyword>
<evidence type="ECO:0000313" key="4">
    <source>
        <dbReference type="Proteomes" id="UP001219957"/>
    </source>
</evidence>